<accession>A0A5J9WU91</accession>
<organism evidence="1 2">
    <name type="scientific">Eragrostis curvula</name>
    <name type="common">weeping love grass</name>
    <dbReference type="NCBI Taxonomy" id="38414"/>
    <lineage>
        <taxon>Eukaryota</taxon>
        <taxon>Viridiplantae</taxon>
        <taxon>Streptophyta</taxon>
        <taxon>Embryophyta</taxon>
        <taxon>Tracheophyta</taxon>
        <taxon>Spermatophyta</taxon>
        <taxon>Magnoliopsida</taxon>
        <taxon>Liliopsida</taxon>
        <taxon>Poales</taxon>
        <taxon>Poaceae</taxon>
        <taxon>PACMAD clade</taxon>
        <taxon>Chloridoideae</taxon>
        <taxon>Eragrostideae</taxon>
        <taxon>Eragrostidinae</taxon>
        <taxon>Eragrostis</taxon>
    </lineage>
</organism>
<dbReference type="Proteomes" id="UP000324897">
    <property type="component" value="Chromosome 6"/>
</dbReference>
<dbReference type="Gramene" id="TVU51621">
    <property type="protein sequence ID" value="TVU51621"/>
    <property type="gene ID" value="EJB05_03061"/>
</dbReference>
<evidence type="ECO:0000313" key="1">
    <source>
        <dbReference type="EMBL" id="TVU51621.1"/>
    </source>
</evidence>
<name>A0A5J9WU91_9POAL</name>
<gene>
    <name evidence="1" type="ORF">EJB05_03061</name>
</gene>
<sequence length="148" mass="16482">MAASLRLLHRRGGALPSLFLRRSYSKPPAAAAGRGLLLPRLTSSPSVQPLLMLRHYSNKVPDEGIADDLPKACRAYVILLVKLDDNSKEELEKSTKFLLDQVKRVEERGGMLEKPLRQVISGKESSADLVVELTRMSVEMKDLCKTVR</sequence>
<feature type="non-terminal residue" evidence="1">
    <location>
        <position position="1"/>
    </location>
</feature>
<keyword evidence="2" id="KW-1185">Reference proteome</keyword>
<dbReference type="AlphaFoldDB" id="A0A5J9WU91"/>
<proteinExistence type="predicted"/>
<evidence type="ECO:0000313" key="2">
    <source>
        <dbReference type="Proteomes" id="UP000324897"/>
    </source>
</evidence>
<protein>
    <submittedName>
        <fullName evidence="1">Uncharacterized protein</fullName>
    </submittedName>
</protein>
<dbReference type="EMBL" id="RWGY01000002">
    <property type="protein sequence ID" value="TVU51621.1"/>
    <property type="molecule type" value="Genomic_DNA"/>
</dbReference>
<comment type="caution">
    <text evidence="1">The sequence shown here is derived from an EMBL/GenBank/DDBJ whole genome shotgun (WGS) entry which is preliminary data.</text>
</comment>
<reference evidence="1 2" key="1">
    <citation type="journal article" date="2019" name="Sci. Rep.">
        <title>A high-quality genome of Eragrostis curvula grass provides insights into Poaceae evolution and supports new strategies to enhance forage quality.</title>
        <authorList>
            <person name="Carballo J."/>
            <person name="Santos B.A.C.M."/>
            <person name="Zappacosta D."/>
            <person name="Garbus I."/>
            <person name="Selva J.P."/>
            <person name="Gallo C.A."/>
            <person name="Diaz A."/>
            <person name="Albertini E."/>
            <person name="Caccamo M."/>
            <person name="Echenique V."/>
        </authorList>
    </citation>
    <scope>NUCLEOTIDE SEQUENCE [LARGE SCALE GENOMIC DNA]</scope>
    <source>
        <strain evidence="2">cv. Victoria</strain>
        <tissue evidence="1">Leaf</tissue>
    </source>
</reference>